<dbReference type="OrthoDB" id="192887at2759"/>
<dbReference type="AlphaFoldDB" id="A0A9Q0XH31"/>
<evidence type="ECO:0000313" key="2">
    <source>
        <dbReference type="EMBL" id="KAJ7314152.1"/>
    </source>
</evidence>
<protein>
    <submittedName>
        <fullName evidence="2">Uncharacterized protein</fullName>
    </submittedName>
</protein>
<sequence length="121" mass="12731">MAPPSGTLPEDAVSFSAGARVEPPLFLAEMGKDELPLPPPPSLVQDGTRASEQQPVAPGLPSEPPDISVVTQQLSKSQVEDLLPPVFSGTPKGSGAGYGVGFDLEEFLNQSFDMVGENRER</sequence>
<evidence type="ECO:0000256" key="1">
    <source>
        <dbReference type="SAM" id="MobiDB-lite"/>
    </source>
</evidence>
<evidence type="ECO:0000313" key="3">
    <source>
        <dbReference type="Proteomes" id="UP001142489"/>
    </source>
</evidence>
<keyword evidence="3" id="KW-1185">Reference proteome</keyword>
<dbReference type="EMBL" id="JAPFRF010000012">
    <property type="protein sequence ID" value="KAJ7314152.1"/>
    <property type="molecule type" value="Genomic_DNA"/>
</dbReference>
<proteinExistence type="predicted"/>
<name>A0A9Q0XH31_9SAUR</name>
<comment type="caution">
    <text evidence="2">The sequence shown here is derived from an EMBL/GenBank/DDBJ whole genome shotgun (WGS) entry which is preliminary data.</text>
</comment>
<accession>A0A9Q0XH31</accession>
<reference evidence="2" key="1">
    <citation type="journal article" date="2023" name="DNA Res.">
        <title>Chromosome-level genome assembly of Phrynocephalus forsythii using third-generation DNA sequencing and Hi-C analysis.</title>
        <authorList>
            <person name="Qi Y."/>
            <person name="Zhao W."/>
            <person name="Zhao Y."/>
            <person name="Niu C."/>
            <person name="Cao S."/>
            <person name="Zhang Y."/>
        </authorList>
    </citation>
    <scope>NUCLEOTIDE SEQUENCE</scope>
    <source>
        <tissue evidence="2">Muscle</tissue>
    </source>
</reference>
<organism evidence="2 3">
    <name type="scientific">Phrynocephalus forsythii</name>
    <dbReference type="NCBI Taxonomy" id="171643"/>
    <lineage>
        <taxon>Eukaryota</taxon>
        <taxon>Metazoa</taxon>
        <taxon>Chordata</taxon>
        <taxon>Craniata</taxon>
        <taxon>Vertebrata</taxon>
        <taxon>Euteleostomi</taxon>
        <taxon>Lepidosauria</taxon>
        <taxon>Squamata</taxon>
        <taxon>Bifurcata</taxon>
        <taxon>Unidentata</taxon>
        <taxon>Episquamata</taxon>
        <taxon>Toxicofera</taxon>
        <taxon>Iguania</taxon>
        <taxon>Acrodonta</taxon>
        <taxon>Agamidae</taxon>
        <taxon>Agaminae</taxon>
        <taxon>Phrynocephalus</taxon>
    </lineage>
</organism>
<dbReference type="Proteomes" id="UP001142489">
    <property type="component" value="Unassembled WGS sequence"/>
</dbReference>
<gene>
    <name evidence="2" type="ORF">JRQ81_006092</name>
</gene>
<feature type="region of interest" description="Disordered" evidence="1">
    <location>
        <begin position="29"/>
        <end position="66"/>
    </location>
</feature>